<evidence type="ECO:0000313" key="5">
    <source>
        <dbReference type="EMBL" id="RKE57324.1"/>
    </source>
</evidence>
<dbReference type="GO" id="GO:0016787">
    <property type="term" value="F:hydrolase activity"/>
    <property type="evidence" value="ECO:0007669"/>
    <property type="project" value="InterPro"/>
</dbReference>
<dbReference type="InterPro" id="IPR032285">
    <property type="entry name" value="Metallophos_N"/>
</dbReference>
<proteinExistence type="predicted"/>
<dbReference type="Gene3D" id="2.40.128.630">
    <property type="match status" value="1"/>
</dbReference>
<dbReference type="AlphaFoldDB" id="A0A420BKJ7"/>
<protein>
    <submittedName>
        <fullName evidence="5">Outer membrane protein assembly factor BamB</fullName>
    </submittedName>
</protein>
<dbReference type="SUPFAM" id="SSF50998">
    <property type="entry name" value="Quinoprotein alcohol dehydrogenase-like"/>
    <property type="match status" value="1"/>
</dbReference>
<feature type="domain" description="Calcineurin-like phosphoesterase" evidence="2">
    <location>
        <begin position="117"/>
        <end position="288"/>
    </location>
</feature>
<feature type="chain" id="PRO_5019177730" evidence="1">
    <location>
        <begin position="23"/>
        <end position="800"/>
    </location>
</feature>
<dbReference type="SUPFAM" id="SSF56300">
    <property type="entry name" value="Metallo-dependent phosphatases"/>
    <property type="match status" value="1"/>
</dbReference>
<evidence type="ECO:0000259" key="3">
    <source>
        <dbReference type="Pfam" id="PF13360"/>
    </source>
</evidence>
<dbReference type="InterPro" id="IPR002372">
    <property type="entry name" value="PQQ_rpt_dom"/>
</dbReference>
<evidence type="ECO:0000259" key="4">
    <source>
        <dbReference type="Pfam" id="PF16371"/>
    </source>
</evidence>
<sequence length="800" mass="89383">MKCSTHKFILSLLLLCSNAIYAQYRGHVFLDLDNNKKMENAEKGMKDIVLSDGYEVVKTAEDGSFNLKKNDKARFLFVRVPAGYKASGTHYIKIDPKLENYDFGLIQDEKQEADKLRFIQITDTETPLYGEWIDNIRKFSQQQNATLIMHTGDICYEPGMQFHARQVNTELMGVPTYYTVGNHDLVKGEYGEKLFEDLFGPVYYSFEAGPAHFVVTPMPGGDYAPSYSQDQVIAWLKKDLALKTKDKPLIFINHDLLVGKDFVMRGKTDSIDLKQYNLKAYLYGHWHNNYSFGSRDGVAVISTNAPNKGGIDNSAAQFLVIDVDKKGVSKITPKYPYLSDHIALIYPQSKQMQISNRKEIEISTSVYHTEKNVISVYATLLNKFGTAIKTAKLKPVSDWNWRGNFTVPRRTDQQYDIMLEVNYGDSTQAHKKFAWHNEPTSTAFLQLAWSKNIGSNVWKSSPLVQGQRVYVASIDDAIGSKSKIQALKAQSGETIWTFHTQNSVKQKLAYSNGLVLATDMGGTVYAIDEKDGKLVWKKDLSGGRLPGYVSAGVVRDGIYYTGAGNYLSAIKVEDGKIVWQNSDWNGGEGMPGELLITNGYLITGANWNALFVHDCKTGKLLWKKNEDGLRFRTGGASADENSLYVAGLNNLFRLDQKKGTVLTKSQTDDDFKVMASPLLTEELVIMPTATDGIKAFDRNALTEKWSFQTEEALIYSSAYSTPDLHKKVATVESSVRYAAGKLFFGGSDGYLYVLNLDGTLVQKVNLGTPILAEVSIHGNEVYVADFAGNVYCFNITTTTK</sequence>
<dbReference type="InterPro" id="IPR015943">
    <property type="entry name" value="WD40/YVTN_repeat-like_dom_sf"/>
</dbReference>
<dbReference type="InterPro" id="IPR018391">
    <property type="entry name" value="PQQ_b-propeller_rpt"/>
</dbReference>
<feature type="domain" description="Pyrrolo-quinoline quinone repeat" evidence="3">
    <location>
        <begin position="481"/>
        <end position="624"/>
    </location>
</feature>
<keyword evidence="1" id="KW-0732">Signal</keyword>
<dbReference type="Pfam" id="PF00149">
    <property type="entry name" value="Metallophos"/>
    <property type="match status" value="1"/>
</dbReference>
<dbReference type="InterPro" id="IPR029052">
    <property type="entry name" value="Metallo-depent_PP-like"/>
</dbReference>
<dbReference type="Pfam" id="PF16371">
    <property type="entry name" value="MetallophosN"/>
    <property type="match status" value="1"/>
</dbReference>
<dbReference type="PANTHER" id="PTHR34512:SF30">
    <property type="entry name" value="OUTER MEMBRANE PROTEIN ASSEMBLY FACTOR BAMB"/>
    <property type="match status" value="1"/>
</dbReference>
<organism evidence="5 6">
    <name type="scientific">Sphingobacterium detergens</name>
    <dbReference type="NCBI Taxonomy" id="1145106"/>
    <lineage>
        <taxon>Bacteria</taxon>
        <taxon>Pseudomonadati</taxon>
        <taxon>Bacteroidota</taxon>
        <taxon>Sphingobacteriia</taxon>
        <taxon>Sphingobacteriales</taxon>
        <taxon>Sphingobacteriaceae</taxon>
        <taxon>Sphingobacterium</taxon>
    </lineage>
</organism>
<feature type="signal peptide" evidence="1">
    <location>
        <begin position="1"/>
        <end position="22"/>
    </location>
</feature>
<keyword evidence="6" id="KW-1185">Reference proteome</keyword>
<dbReference type="Gene3D" id="3.60.21.10">
    <property type="match status" value="1"/>
</dbReference>
<dbReference type="InterPro" id="IPR011047">
    <property type="entry name" value="Quinoprotein_ADH-like_sf"/>
</dbReference>
<dbReference type="Gene3D" id="2.130.10.10">
    <property type="entry name" value="YVTN repeat-like/Quinoprotein amine dehydrogenase"/>
    <property type="match status" value="1"/>
</dbReference>
<evidence type="ECO:0000313" key="6">
    <source>
        <dbReference type="Proteomes" id="UP000286246"/>
    </source>
</evidence>
<dbReference type="EMBL" id="RAPY01000001">
    <property type="protein sequence ID" value="RKE57324.1"/>
    <property type="molecule type" value="Genomic_DNA"/>
</dbReference>
<comment type="caution">
    <text evidence="5">The sequence shown here is derived from an EMBL/GenBank/DDBJ whole genome shotgun (WGS) entry which is preliminary data.</text>
</comment>
<dbReference type="SMART" id="SM00564">
    <property type="entry name" value="PQQ"/>
    <property type="match status" value="6"/>
</dbReference>
<accession>A0A420BKJ7</accession>
<evidence type="ECO:0000256" key="1">
    <source>
        <dbReference type="SAM" id="SignalP"/>
    </source>
</evidence>
<dbReference type="PANTHER" id="PTHR34512">
    <property type="entry name" value="CELL SURFACE PROTEIN"/>
    <property type="match status" value="1"/>
</dbReference>
<gene>
    <name evidence="5" type="ORF">DFQ12_2211</name>
</gene>
<dbReference type="OrthoDB" id="1776264at2"/>
<evidence type="ECO:0000259" key="2">
    <source>
        <dbReference type="Pfam" id="PF00149"/>
    </source>
</evidence>
<dbReference type="Pfam" id="PF13360">
    <property type="entry name" value="PQQ_2"/>
    <property type="match status" value="1"/>
</dbReference>
<name>A0A420BKJ7_SPHD1</name>
<feature type="domain" description="Calcineurin-like phosphoesterase N-terminal" evidence="4">
    <location>
        <begin position="39"/>
        <end position="90"/>
    </location>
</feature>
<dbReference type="Proteomes" id="UP000286246">
    <property type="component" value="Unassembled WGS sequence"/>
</dbReference>
<dbReference type="InterPro" id="IPR004843">
    <property type="entry name" value="Calcineurin-like_PHP"/>
</dbReference>
<reference evidence="5 6" key="1">
    <citation type="submission" date="2018-09" db="EMBL/GenBank/DDBJ databases">
        <title>Genomic Encyclopedia of Type Strains, Phase III (KMG-III): the genomes of soil and plant-associated and newly described type strains.</title>
        <authorList>
            <person name="Whitman W."/>
        </authorList>
    </citation>
    <scope>NUCLEOTIDE SEQUENCE [LARGE SCALE GENOMIC DNA]</scope>
    <source>
        <strain evidence="5 6">CECT 7938</strain>
    </source>
</reference>